<dbReference type="EMBL" id="HBUF01399886">
    <property type="protein sequence ID" value="CAG6736572.1"/>
    <property type="molecule type" value="Transcribed_RNA"/>
</dbReference>
<name>A0A8D8SRG4_9HEMI</name>
<evidence type="ECO:0000313" key="1">
    <source>
        <dbReference type="EMBL" id="CAG6674574.1"/>
    </source>
</evidence>
<dbReference type="EMBL" id="HBUF01576059">
    <property type="protein sequence ID" value="CAG6768358.1"/>
    <property type="molecule type" value="Transcribed_RNA"/>
</dbReference>
<dbReference type="EMBL" id="HBUF01576060">
    <property type="protein sequence ID" value="CAG6768359.1"/>
    <property type="molecule type" value="Transcribed_RNA"/>
</dbReference>
<accession>A0A8D8SRG4</accession>
<dbReference type="EMBL" id="HBUF01059565">
    <property type="protein sequence ID" value="CAG6625330.1"/>
    <property type="molecule type" value="Transcribed_RNA"/>
</dbReference>
<dbReference type="EMBL" id="HBUF01399885">
    <property type="protein sequence ID" value="CAG6736571.1"/>
    <property type="molecule type" value="Transcribed_RNA"/>
</dbReference>
<dbReference type="EMBL" id="HBUF01234240">
    <property type="protein sequence ID" value="CAG6674574.1"/>
    <property type="molecule type" value="Transcribed_RNA"/>
</dbReference>
<protein>
    <submittedName>
        <fullName evidence="1">Uncharacterized protein</fullName>
    </submittedName>
</protein>
<reference evidence="1" key="1">
    <citation type="submission" date="2021-05" db="EMBL/GenBank/DDBJ databases">
        <authorList>
            <person name="Alioto T."/>
            <person name="Alioto T."/>
            <person name="Gomez Garrido J."/>
        </authorList>
    </citation>
    <scope>NUCLEOTIDE SEQUENCE</scope>
</reference>
<dbReference type="EMBL" id="HBUF01059566">
    <property type="protein sequence ID" value="CAG6625331.1"/>
    <property type="molecule type" value="Transcribed_RNA"/>
</dbReference>
<dbReference type="EMBL" id="HBUF01234239">
    <property type="protein sequence ID" value="CAG6674573.1"/>
    <property type="molecule type" value="Transcribed_RNA"/>
</dbReference>
<dbReference type="AlphaFoldDB" id="A0A8D8SRG4"/>
<organism evidence="1">
    <name type="scientific">Cacopsylla melanoneura</name>
    <dbReference type="NCBI Taxonomy" id="428564"/>
    <lineage>
        <taxon>Eukaryota</taxon>
        <taxon>Metazoa</taxon>
        <taxon>Ecdysozoa</taxon>
        <taxon>Arthropoda</taxon>
        <taxon>Hexapoda</taxon>
        <taxon>Insecta</taxon>
        <taxon>Pterygota</taxon>
        <taxon>Neoptera</taxon>
        <taxon>Paraneoptera</taxon>
        <taxon>Hemiptera</taxon>
        <taxon>Sternorrhyncha</taxon>
        <taxon>Psylloidea</taxon>
        <taxon>Psyllidae</taxon>
        <taxon>Psyllinae</taxon>
        <taxon>Cacopsylla</taxon>
    </lineage>
</organism>
<sequence length="106" mass="11964">MRGRVDSLGKCREGGRLVVSRFVSRLGENMDRQPLLNPELMSFRTSLVTPLESAFPVRLSMTAALFDRAYSLHISYSSVLFIWRGTVSNSSLTSSTDTSFRSIRVW</sequence>
<dbReference type="EMBL" id="HBUF01059564">
    <property type="protein sequence ID" value="CAG6625329.1"/>
    <property type="molecule type" value="Transcribed_RNA"/>
</dbReference>
<proteinExistence type="predicted"/>
<dbReference type="EMBL" id="HBUF01399887">
    <property type="protein sequence ID" value="CAG6736573.1"/>
    <property type="molecule type" value="Transcribed_RNA"/>
</dbReference>